<accession>A0A9W4UB81</accession>
<dbReference type="AlphaFoldDB" id="A0A9W4UB81"/>
<proteinExistence type="predicted"/>
<reference evidence="2" key="1">
    <citation type="submission" date="2023-01" db="EMBL/GenBank/DDBJ databases">
        <authorList>
            <person name="Van Ghelder C."/>
            <person name="Rancurel C."/>
        </authorList>
    </citation>
    <scope>NUCLEOTIDE SEQUENCE</scope>
    <source>
        <strain evidence="2">CNCM I-4278</strain>
    </source>
</reference>
<name>A0A9W4UB81_9PLEO</name>
<feature type="transmembrane region" description="Helical" evidence="1">
    <location>
        <begin position="24"/>
        <end position="43"/>
    </location>
</feature>
<protein>
    <submittedName>
        <fullName evidence="2">Uncharacterized protein</fullName>
    </submittedName>
</protein>
<organism evidence="2 3">
    <name type="scientific">Periconia digitata</name>
    <dbReference type="NCBI Taxonomy" id="1303443"/>
    <lineage>
        <taxon>Eukaryota</taxon>
        <taxon>Fungi</taxon>
        <taxon>Dikarya</taxon>
        <taxon>Ascomycota</taxon>
        <taxon>Pezizomycotina</taxon>
        <taxon>Dothideomycetes</taxon>
        <taxon>Pleosporomycetidae</taxon>
        <taxon>Pleosporales</taxon>
        <taxon>Massarineae</taxon>
        <taxon>Periconiaceae</taxon>
        <taxon>Periconia</taxon>
    </lineage>
</organism>
<comment type="caution">
    <text evidence="2">The sequence shown here is derived from an EMBL/GenBank/DDBJ whole genome shotgun (WGS) entry which is preliminary data.</text>
</comment>
<sequence length="49" mass="5349">MVSGAGKLDETVDKSNNEPESLEFITTAFIIFLAMEPVILPALRDALIK</sequence>
<keyword evidence="1" id="KW-1133">Transmembrane helix</keyword>
<evidence type="ECO:0000313" key="2">
    <source>
        <dbReference type="EMBL" id="CAI6333031.1"/>
    </source>
</evidence>
<evidence type="ECO:0000313" key="3">
    <source>
        <dbReference type="Proteomes" id="UP001152607"/>
    </source>
</evidence>
<evidence type="ECO:0000256" key="1">
    <source>
        <dbReference type="SAM" id="Phobius"/>
    </source>
</evidence>
<keyword evidence="1" id="KW-0812">Transmembrane</keyword>
<dbReference type="Proteomes" id="UP001152607">
    <property type="component" value="Unassembled WGS sequence"/>
</dbReference>
<dbReference type="EMBL" id="CAOQHR010000004">
    <property type="protein sequence ID" value="CAI6333031.1"/>
    <property type="molecule type" value="Genomic_DNA"/>
</dbReference>
<keyword evidence="1" id="KW-0472">Membrane</keyword>
<keyword evidence="3" id="KW-1185">Reference proteome</keyword>
<gene>
    <name evidence="2" type="ORF">PDIGIT_LOCUS6065</name>
</gene>